<dbReference type="Gene3D" id="3.30.1330.130">
    <property type="match status" value="1"/>
</dbReference>
<dbReference type="Pfam" id="PF23475">
    <property type="entry name" value="zf-Tbcl_FmdE"/>
    <property type="match status" value="1"/>
</dbReference>
<protein>
    <submittedName>
        <fullName evidence="2">Trehalose-binding protein</fullName>
    </submittedName>
</protein>
<dbReference type="PANTHER" id="PTHR39418">
    <property type="entry name" value="DEHYDROGENASE-RELATED"/>
    <property type="match status" value="1"/>
</dbReference>
<name>A0A4V1ERG3_9BACT</name>
<evidence type="ECO:0000259" key="1">
    <source>
        <dbReference type="SMART" id="SM00852"/>
    </source>
</evidence>
<dbReference type="Pfam" id="PF02663">
    <property type="entry name" value="FmdE"/>
    <property type="match status" value="1"/>
</dbReference>
<dbReference type="PANTHER" id="PTHR39418:SF1">
    <property type="entry name" value="DEHYDROGENASE"/>
    <property type="match status" value="1"/>
</dbReference>
<dbReference type="InterPro" id="IPR003814">
    <property type="entry name" value="FmdEsu_dom"/>
</dbReference>
<organism evidence="2 3">
    <name type="scientific">Desulfoglaeba alkanexedens ALDC</name>
    <dbReference type="NCBI Taxonomy" id="980445"/>
    <lineage>
        <taxon>Bacteria</taxon>
        <taxon>Pseudomonadati</taxon>
        <taxon>Thermodesulfobacteriota</taxon>
        <taxon>Syntrophobacteria</taxon>
        <taxon>Syntrophobacterales</taxon>
        <taxon>Syntrophobacteraceae</taxon>
        <taxon>Desulfoglaeba</taxon>
    </lineage>
</organism>
<gene>
    <name evidence="2" type="ORF">FDQ92_04730</name>
</gene>
<dbReference type="SUPFAM" id="SSF143555">
    <property type="entry name" value="FwdE-like"/>
    <property type="match status" value="1"/>
</dbReference>
<proteinExistence type="predicted"/>
<reference evidence="2 3" key="2">
    <citation type="submission" date="2019-05" db="EMBL/GenBank/DDBJ databases">
        <authorList>
            <person name="Suflita J.M."/>
            <person name="Marks C.R."/>
        </authorList>
    </citation>
    <scope>NUCLEOTIDE SEQUENCE [LARGE SCALE GENOMIC DNA]</scope>
    <source>
        <strain evidence="2 3">ALDC</strain>
    </source>
</reference>
<dbReference type="RefSeq" id="WP_137423512.1">
    <property type="nucleotide sequence ID" value="NZ_CP040098.1"/>
</dbReference>
<dbReference type="EMBL" id="CP040098">
    <property type="protein sequence ID" value="QCQ21541.1"/>
    <property type="molecule type" value="Genomic_DNA"/>
</dbReference>
<dbReference type="SUPFAM" id="SSF53218">
    <property type="entry name" value="Molybdenum cofactor biosynthesis proteins"/>
    <property type="match status" value="1"/>
</dbReference>
<dbReference type="InterPro" id="IPR053194">
    <property type="entry name" value="tRNA_methyltr_O"/>
</dbReference>
<sequence>MANIGVYSYEEYLRIVESFHGSVAPGLVVGGFMVDLAMKRMPGGILFDAICETTSCLPDAVQLLTPCTIGNGWLRVFNLGRFALSLYEKYEGEGIRVFVDAEKLGAWPEIKSWLFKLKPKAEQDKDRLMSEIEGAGHSICGVQSVKVQTQFLGKKNRGPIATCILCHEPYPARDGAICRACQGETPYIPSASSDDRRDPLPPLRAVPTEKAVGKRALHDMTLIIPGVTKGAAFTQGQQITIGDLCRLQQMGRSRVYVQEENHIHPEWVHENDAALAFAKTMAGEGVTYDEHPREGKINLIADRDGLFVVQEDRLEQFNMIRGVMCASRRACVVVKRDRPVAATRAIPLLLPRTDFEKALTILDDGPIFKVLPLRKARVGVLVTGTEVFQGLIRDKFVPIITSKVEKYGCGVVRSLIVPDDRSAIADGIGQMILQSGVDLIITTAGLSVDPDDVTRQGLVDAGVTNMLYGAPILPGAMTLIARIGTVQVMGVPACALYFKTTSLDLLLPRMLANLEITRRDLARLSHGAFCLACKTCTFPKCPFGG</sequence>
<evidence type="ECO:0000313" key="3">
    <source>
        <dbReference type="Proteomes" id="UP000298602"/>
    </source>
</evidence>
<dbReference type="Pfam" id="PF00994">
    <property type="entry name" value="MoCF_biosynth"/>
    <property type="match status" value="1"/>
</dbReference>
<feature type="domain" description="MoaB/Mog" evidence="1">
    <location>
        <begin position="379"/>
        <end position="512"/>
    </location>
</feature>
<dbReference type="CDD" id="cd03522">
    <property type="entry name" value="MoeA_like"/>
    <property type="match status" value="1"/>
</dbReference>
<dbReference type="OrthoDB" id="9767940at2"/>
<accession>A0A4V1ERG3</accession>
<dbReference type="Gene3D" id="3.40.980.10">
    <property type="entry name" value="MoaB/Mog-like domain"/>
    <property type="match status" value="1"/>
</dbReference>
<dbReference type="SMART" id="SM00852">
    <property type="entry name" value="MoCF_biosynth"/>
    <property type="match status" value="1"/>
</dbReference>
<dbReference type="Proteomes" id="UP000298602">
    <property type="component" value="Chromosome"/>
</dbReference>
<dbReference type="InterPro" id="IPR036425">
    <property type="entry name" value="MoaB/Mog-like_dom_sf"/>
</dbReference>
<reference evidence="2 3" key="1">
    <citation type="submission" date="2019-05" db="EMBL/GenBank/DDBJ databases">
        <title>The Complete Genome Sequence of the n-alkane-degrading Desulfoglaeba alkanexedens ALDC reveals multiple alkylsuccinate synthase gene clusters.</title>
        <authorList>
            <person name="Callaghan A.V."/>
            <person name="Davidova I.A."/>
            <person name="Duncan K.E."/>
            <person name="Morris B."/>
            <person name="McInerney M.J."/>
        </authorList>
    </citation>
    <scope>NUCLEOTIDE SEQUENCE [LARGE SCALE GENOMIC DNA]</scope>
    <source>
        <strain evidence="2 3">ALDC</strain>
    </source>
</reference>
<dbReference type="KEGG" id="dax:FDQ92_04730"/>
<dbReference type="AlphaFoldDB" id="A0A4V1ERG3"/>
<dbReference type="UniPathway" id="UPA00344"/>
<dbReference type="InterPro" id="IPR057035">
    <property type="entry name" value="Znf-Tbcl_FmdE"/>
</dbReference>
<dbReference type="InterPro" id="IPR001453">
    <property type="entry name" value="MoaB/Mog_dom"/>
</dbReference>
<keyword evidence="3" id="KW-1185">Reference proteome</keyword>
<dbReference type="Gene3D" id="3.30.60.80">
    <property type="match status" value="1"/>
</dbReference>
<evidence type="ECO:0000313" key="2">
    <source>
        <dbReference type="EMBL" id="QCQ21541.1"/>
    </source>
</evidence>